<dbReference type="GO" id="GO:0008270">
    <property type="term" value="F:zinc ion binding"/>
    <property type="evidence" value="ECO:0007669"/>
    <property type="project" value="UniProtKB-KW"/>
</dbReference>
<dbReference type="GO" id="GO:0005634">
    <property type="term" value="C:nucleus"/>
    <property type="evidence" value="ECO:0007669"/>
    <property type="project" value="TreeGrafter"/>
</dbReference>
<organism evidence="7 8">
    <name type="scientific">Giardia muris</name>
    <dbReference type="NCBI Taxonomy" id="5742"/>
    <lineage>
        <taxon>Eukaryota</taxon>
        <taxon>Metamonada</taxon>
        <taxon>Diplomonadida</taxon>
        <taxon>Hexamitidae</taxon>
        <taxon>Giardiinae</taxon>
        <taxon>Giardia</taxon>
    </lineage>
</organism>
<gene>
    <name evidence="7" type="ORF">GMRT_12527</name>
</gene>
<proteinExistence type="predicted"/>
<dbReference type="OrthoDB" id="10250707at2759"/>
<dbReference type="Gene3D" id="3.30.40.10">
    <property type="entry name" value="Zinc/RING finger domain, C3HC4 (zinc finger)"/>
    <property type="match status" value="1"/>
</dbReference>
<dbReference type="AlphaFoldDB" id="A0A4Z1STT4"/>
<feature type="region of interest" description="Disordered" evidence="5">
    <location>
        <begin position="1"/>
        <end position="29"/>
    </location>
</feature>
<keyword evidence="1" id="KW-0479">Metal-binding</keyword>
<dbReference type="InterPro" id="IPR013083">
    <property type="entry name" value="Znf_RING/FYVE/PHD"/>
</dbReference>
<evidence type="ECO:0000256" key="2">
    <source>
        <dbReference type="ARBA" id="ARBA00022771"/>
    </source>
</evidence>
<evidence type="ECO:0000256" key="1">
    <source>
        <dbReference type="ARBA" id="ARBA00022723"/>
    </source>
</evidence>
<keyword evidence="3" id="KW-0862">Zinc</keyword>
<name>A0A4Z1STT4_GIAMU</name>
<dbReference type="PROSITE" id="PS00518">
    <property type="entry name" value="ZF_RING_1"/>
    <property type="match status" value="1"/>
</dbReference>
<dbReference type="GO" id="GO:0006511">
    <property type="term" value="P:ubiquitin-dependent protein catabolic process"/>
    <property type="evidence" value="ECO:0007669"/>
    <property type="project" value="TreeGrafter"/>
</dbReference>
<dbReference type="SUPFAM" id="SSF57850">
    <property type="entry name" value="RING/U-box"/>
    <property type="match status" value="1"/>
</dbReference>
<feature type="compositionally biased region" description="Low complexity" evidence="5">
    <location>
        <begin position="1"/>
        <end position="26"/>
    </location>
</feature>
<evidence type="ECO:0000256" key="5">
    <source>
        <dbReference type="SAM" id="MobiDB-lite"/>
    </source>
</evidence>
<dbReference type="InterPro" id="IPR052256">
    <property type="entry name" value="E3_ubiquitin-ligase_CHFR"/>
</dbReference>
<accession>A0A4Z1STT4</accession>
<dbReference type="InterPro" id="IPR018957">
    <property type="entry name" value="Znf_C3HC4_RING-type"/>
</dbReference>
<keyword evidence="2 4" id="KW-0863">Zinc-finger</keyword>
<protein>
    <recommendedName>
        <fullName evidence="6">RING-type domain-containing protein</fullName>
    </recommendedName>
</protein>
<dbReference type="GO" id="GO:0016567">
    <property type="term" value="P:protein ubiquitination"/>
    <property type="evidence" value="ECO:0007669"/>
    <property type="project" value="TreeGrafter"/>
</dbReference>
<comment type="caution">
    <text evidence="7">The sequence shown here is derived from an EMBL/GenBank/DDBJ whole genome shotgun (WGS) entry which is preliminary data.</text>
</comment>
<feature type="domain" description="RING-type" evidence="6">
    <location>
        <begin position="117"/>
        <end position="171"/>
    </location>
</feature>
<keyword evidence="8" id="KW-1185">Reference proteome</keyword>
<dbReference type="InterPro" id="IPR001841">
    <property type="entry name" value="Znf_RING"/>
</dbReference>
<dbReference type="VEuPathDB" id="GiardiaDB:GMRT_12527"/>
<dbReference type="PANTHER" id="PTHR16079">
    <property type="entry name" value="UBIQUITIN LIGASE PROTEIN CHFR"/>
    <property type="match status" value="1"/>
</dbReference>
<evidence type="ECO:0000313" key="8">
    <source>
        <dbReference type="Proteomes" id="UP000315496"/>
    </source>
</evidence>
<evidence type="ECO:0000313" key="7">
    <source>
        <dbReference type="EMBL" id="TNJ28395.1"/>
    </source>
</evidence>
<dbReference type="GO" id="GO:0004842">
    <property type="term" value="F:ubiquitin-protein transferase activity"/>
    <property type="evidence" value="ECO:0007669"/>
    <property type="project" value="TreeGrafter"/>
</dbReference>
<evidence type="ECO:0000256" key="3">
    <source>
        <dbReference type="ARBA" id="ARBA00022833"/>
    </source>
</evidence>
<evidence type="ECO:0000256" key="4">
    <source>
        <dbReference type="PROSITE-ProRule" id="PRU00175"/>
    </source>
</evidence>
<dbReference type="EMBL" id="VDLU01000002">
    <property type="protein sequence ID" value="TNJ28395.1"/>
    <property type="molecule type" value="Genomic_DNA"/>
</dbReference>
<evidence type="ECO:0000259" key="6">
    <source>
        <dbReference type="PROSITE" id="PS50089"/>
    </source>
</evidence>
<dbReference type="Proteomes" id="UP000315496">
    <property type="component" value="Chromosome 2"/>
</dbReference>
<dbReference type="PROSITE" id="PS50089">
    <property type="entry name" value="ZF_RING_2"/>
    <property type="match status" value="1"/>
</dbReference>
<dbReference type="InterPro" id="IPR017907">
    <property type="entry name" value="Znf_RING_CS"/>
</dbReference>
<sequence length="470" mass="52150">MCEASNSSDSSYETKESSTSSDSGSSHAPPVIDLSESKFLRIKYSHYLLCDAIDADNDQELPTPKNEEEEHLFENVAEELEPARKRFLAFSNHLLGESVPYGLVESCQRSLRSSLQCPVCTSILHDPYSFADCGHSVCRACLFLPHLISVEIPVSPSHSDVPKTAICPICTLVEQGIRYEQSIFSNRALQRTAAAFLATTPNEICGDSSSTSCTVCNTSLPLNPETHMGHLGTSLEGRSDGSYMLPEYMERGRSDETIDLFTLLRRLFVEQDVPPEFRCTVCARAFCSCLAPNSKKGRTKDSSASTPIAYELNGSKCARLCRPIGLWTPDDVDHIVGKLSDLAGNREEVKVLEALYGDRYTRVLWERFTKELLAKFTLPFYPVVEAEHHISLSTMCCYRCLPFVVNACCTFYRGRLATTMLPEPFRDRPRCLCGIGCRLQFVSATHAEEYEHAGLGCRGDQGLTIFGSST</sequence>
<dbReference type="Pfam" id="PF00097">
    <property type="entry name" value="zf-C3HC4"/>
    <property type="match status" value="1"/>
</dbReference>
<dbReference type="PANTHER" id="PTHR16079:SF4">
    <property type="entry name" value="E3 UBIQUITIN-PROTEIN LIGASE CHFR"/>
    <property type="match status" value="1"/>
</dbReference>
<reference evidence="7 8" key="1">
    <citation type="submission" date="2019-05" db="EMBL/GenBank/DDBJ databases">
        <title>The compact genome of Giardia muris reveals important steps in the evolution of intestinal protozoan parasites.</title>
        <authorList>
            <person name="Xu F."/>
            <person name="Jimenez-Gonzalez A."/>
            <person name="Einarsson E."/>
            <person name="Astvaldsson A."/>
            <person name="Peirasmaki D."/>
            <person name="Eckmann L."/>
            <person name="Andersson J.O."/>
            <person name="Svard S.G."/>
            <person name="Jerlstrom-Hultqvist J."/>
        </authorList>
    </citation>
    <scope>NUCLEOTIDE SEQUENCE [LARGE SCALE GENOMIC DNA]</scope>
    <source>
        <strain evidence="7 8">Roberts-Thomson</strain>
    </source>
</reference>